<dbReference type="Pfam" id="PF13181">
    <property type="entry name" value="TPR_8"/>
    <property type="match status" value="1"/>
</dbReference>
<dbReference type="SMART" id="SM00028">
    <property type="entry name" value="TPR"/>
    <property type="match status" value="2"/>
</dbReference>
<evidence type="ECO:0000256" key="3">
    <source>
        <dbReference type="PROSITE-ProRule" id="PRU00339"/>
    </source>
</evidence>
<dbReference type="SUPFAM" id="SSF48452">
    <property type="entry name" value="TPR-like"/>
    <property type="match status" value="1"/>
</dbReference>
<dbReference type="OrthoDB" id="9793489at2"/>
<dbReference type="Pfam" id="PF11954">
    <property type="entry name" value="DUF3471"/>
    <property type="match status" value="1"/>
</dbReference>
<evidence type="ECO:0000259" key="5">
    <source>
        <dbReference type="Pfam" id="PF00144"/>
    </source>
</evidence>
<protein>
    <submittedName>
        <fullName evidence="7">Serine hydrolase</fullName>
    </submittedName>
</protein>
<dbReference type="Proteomes" id="UP000077552">
    <property type="component" value="Unassembled WGS sequence"/>
</dbReference>
<feature type="signal peptide" evidence="4">
    <location>
        <begin position="1"/>
        <end position="28"/>
    </location>
</feature>
<gene>
    <name evidence="7" type="ORF">A7A78_03185</name>
</gene>
<evidence type="ECO:0000313" key="7">
    <source>
        <dbReference type="EMBL" id="OAD91511.1"/>
    </source>
</evidence>
<keyword evidence="3" id="KW-0802">TPR repeat</keyword>
<evidence type="ECO:0000259" key="6">
    <source>
        <dbReference type="Pfam" id="PF11954"/>
    </source>
</evidence>
<organism evidence="7 8">
    <name type="scientific">Aequorivita soesokkakensis</name>
    <dbReference type="NCBI Taxonomy" id="1385699"/>
    <lineage>
        <taxon>Bacteria</taxon>
        <taxon>Pseudomonadati</taxon>
        <taxon>Bacteroidota</taxon>
        <taxon>Flavobacteriia</taxon>
        <taxon>Flavobacteriales</taxon>
        <taxon>Flavobacteriaceae</taxon>
        <taxon>Aequorivita</taxon>
    </lineage>
</organism>
<comment type="caution">
    <text evidence="7">The sequence shown here is derived from an EMBL/GenBank/DDBJ whole genome shotgun (WGS) entry which is preliminary data.</text>
</comment>
<evidence type="ECO:0000256" key="1">
    <source>
        <dbReference type="ARBA" id="ARBA00004370"/>
    </source>
</evidence>
<dbReference type="PANTHER" id="PTHR46825">
    <property type="entry name" value="D-ALANYL-D-ALANINE-CARBOXYPEPTIDASE/ENDOPEPTIDASE AMPH"/>
    <property type="match status" value="1"/>
</dbReference>
<dbReference type="EMBL" id="LXIE01000012">
    <property type="protein sequence ID" value="OAD91511.1"/>
    <property type="molecule type" value="Genomic_DNA"/>
</dbReference>
<dbReference type="InterPro" id="IPR050491">
    <property type="entry name" value="AmpC-like"/>
</dbReference>
<dbReference type="InterPro" id="IPR001466">
    <property type="entry name" value="Beta-lactam-related"/>
</dbReference>
<comment type="subcellular location">
    <subcellularLocation>
        <location evidence="1">Membrane</location>
    </subcellularLocation>
</comment>
<dbReference type="InterPro" id="IPR021860">
    <property type="entry name" value="Peptidase_S12_Pab87-rel_C"/>
</dbReference>
<dbReference type="InterPro" id="IPR019734">
    <property type="entry name" value="TPR_rpt"/>
</dbReference>
<name>A0A1A9LFH8_9FLAO</name>
<evidence type="ECO:0000256" key="4">
    <source>
        <dbReference type="SAM" id="SignalP"/>
    </source>
</evidence>
<keyword evidence="2" id="KW-0472">Membrane</keyword>
<reference evidence="7 8" key="1">
    <citation type="submission" date="2016-05" db="EMBL/GenBank/DDBJ databases">
        <title>Genome sequencing of Vitellibacter soesokkakensis RSSK-12.</title>
        <authorList>
            <person name="Thevarajoo S."/>
            <person name="Selvaratnam C."/>
            <person name="Goh K.M."/>
            <person name="Chan K.-G."/>
            <person name="Chong C.S."/>
        </authorList>
    </citation>
    <scope>NUCLEOTIDE SEQUENCE [LARGE SCALE GENOMIC DNA]</scope>
    <source>
        <strain evidence="7 8">RSSK-12</strain>
    </source>
</reference>
<feature type="repeat" description="TPR" evidence="3">
    <location>
        <begin position="443"/>
        <end position="476"/>
    </location>
</feature>
<dbReference type="PROSITE" id="PS50005">
    <property type="entry name" value="TPR"/>
    <property type="match status" value="1"/>
</dbReference>
<dbReference type="InterPro" id="IPR012338">
    <property type="entry name" value="Beta-lactam/transpept-like"/>
</dbReference>
<keyword evidence="4" id="KW-0732">Signal</keyword>
<evidence type="ECO:0000256" key="2">
    <source>
        <dbReference type="ARBA" id="ARBA00023136"/>
    </source>
</evidence>
<dbReference type="GO" id="GO:0016020">
    <property type="term" value="C:membrane"/>
    <property type="evidence" value="ECO:0007669"/>
    <property type="project" value="UniProtKB-SubCell"/>
</dbReference>
<keyword evidence="8" id="KW-1185">Reference proteome</keyword>
<dbReference type="PANTHER" id="PTHR46825:SF11">
    <property type="entry name" value="PENICILLIN-BINDING PROTEIN 4"/>
    <property type="match status" value="1"/>
</dbReference>
<accession>A0A1A9LFH8</accession>
<evidence type="ECO:0000313" key="8">
    <source>
        <dbReference type="Proteomes" id="UP000077552"/>
    </source>
</evidence>
<dbReference type="Pfam" id="PF00144">
    <property type="entry name" value="Beta-lactamase"/>
    <property type="match status" value="1"/>
</dbReference>
<dbReference type="STRING" id="1385699.A7A78_03185"/>
<feature type="chain" id="PRO_5008392210" evidence="4">
    <location>
        <begin position="29"/>
        <end position="584"/>
    </location>
</feature>
<sequence length="584" mass="65125">MKSNKNSLSRTAFVAVIAFVATFTVSFAQTKTTQLDELLNKYTEYGQFNGSVLVADHGKVIYKKGFGLANREWDIPNAPDTKHRLGSITKQFTAMLIMQLVAEGKLDLQATISKYLPDYSKVNGEKITIHQLLNHTSGTPNYTSFPNFFKELSRNPYTPTEMVRMYADSILDFTPGERFSYSNSGYITLGAIIEMVTGKSYEEVLQEKIFTPLKMNNSGYDHHNTILKKRAAGYEMKGSKPENAPYIDMSTPYAAGSMYSTVEDLFIWDQALYTEKLLPKKYRDMMYEKYVPAFGQYYGYGWSVGYFPVGNTKDSTEIIGHGGGINGFNTLITRMPKEKSTIILLNNTGRAPLEDITIAINGILHGATYDLPKQSLANLVYKEIIDKDLKAGLAFYEKNKDSKEYSKSESEMNTMGYTLLQAGKKKEAEAIFKLNMEAFPKSANVYDSYAEALMEQGKNELAIANYKKSIELNPGNQNGIDMLKKLGVETEGLAKDAIVPDAVLASYVGNYELKPGFILTITKEGSQLKAQATGQPDFEIFPKTETEFYVKVVTAQITFNKNSAGVVESLTLFQGGQEIVGKKI</sequence>
<dbReference type="InterPro" id="IPR011990">
    <property type="entry name" value="TPR-like_helical_dom_sf"/>
</dbReference>
<proteinExistence type="predicted"/>
<dbReference type="AlphaFoldDB" id="A0A1A9LFH8"/>
<keyword evidence="7" id="KW-0378">Hydrolase</keyword>
<dbReference type="Gene3D" id="3.40.710.10">
    <property type="entry name" value="DD-peptidase/beta-lactamase superfamily"/>
    <property type="match status" value="1"/>
</dbReference>
<feature type="domain" description="Beta-lactamase-related" evidence="5">
    <location>
        <begin position="42"/>
        <end position="350"/>
    </location>
</feature>
<dbReference type="SUPFAM" id="SSF56601">
    <property type="entry name" value="beta-lactamase/transpeptidase-like"/>
    <property type="match status" value="1"/>
</dbReference>
<feature type="domain" description="Peptidase S12 Pab87-related C-terminal" evidence="6">
    <location>
        <begin position="497"/>
        <end position="579"/>
    </location>
</feature>
<dbReference type="Gene3D" id="1.25.40.10">
    <property type="entry name" value="Tetratricopeptide repeat domain"/>
    <property type="match status" value="1"/>
</dbReference>
<dbReference type="RefSeq" id="WP_068761685.1">
    <property type="nucleotide sequence ID" value="NZ_LXIE01000012.1"/>
</dbReference>
<dbReference type="GO" id="GO:0016787">
    <property type="term" value="F:hydrolase activity"/>
    <property type="evidence" value="ECO:0007669"/>
    <property type="project" value="UniProtKB-KW"/>
</dbReference>